<sequence>MFLLLNALLFNIFGKFTYGDFALFGRQPTAINPTLYNSENDLIIQLDDVTFNDTVFCINGNDCVAYVVEANWCGHCRSFAETYKLLARDVYGWNKVVRLAAINCADPFNEVTCQTNAVQFFPYIKYFPRNSSSAKSGIPMGTPQSVGELRNLITQMILLEYNTNRSSDWPNFDFLRNIEKYSELWRDVNGNVPLLVIIFEEGNESLIGAELLLDMTKYNDRLVARRSLRNHSLADALYIKNFPTMVIYKREQTKPLLIAELRRLLFNELERFLNIKNTTNETGRNITQNQSVSKEDIVKYRQKYFASERDILKAARYAVFDEVTRNGEHLAGNNLTALRDFLDVLAKDLPTKTIYNTTNKTKELSNSKRAVKFFEKMRDYLDQKGLHDAIPMKEYKKKFLIFEEESNFPFPVGINWEHCAGSSPKFRGYTCGLWTLFHALTIQAYKNGLNDSKFVPITPLVAIRNWVNHFFGCQHCREHFLRMTTQTFRIESQVSYFYAIISYNSKFVPITPLVAIRNWVNHFFGCQHCREHFLRMTTQTFRIESQVRKPEDVFMYLWQAHNIVNARLRGQNTEDPEFPKRQFPPDFLCDTCRYEGYFDNDQVKDFLLIYYSAIRPISG</sequence>
<proteinExistence type="predicted"/>
<evidence type="ECO:0000259" key="11">
    <source>
        <dbReference type="PROSITE" id="PS51352"/>
    </source>
</evidence>
<evidence type="ECO:0000256" key="4">
    <source>
        <dbReference type="ARBA" id="ARBA00022827"/>
    </source>
</evidence>
<dbReference type="KEGG" id="loa:LOAG_17496"/>
<keyword evidence="5 8" id="KW-0560">Oxidoreductase</keyword>
<feature type="chain" id="PRO_5010327212" description="Sulfhydryl oxidase" evidence="9">
    <location>
        <begin position="20"/>
        <end position="619"/>
    </location>
</feature>
<dbReference type="GO" id="GO:0000139">
    <property type="term" value="C:Golgi membrane"/>
    <property type="evidence" value="ECO:0007669"/>
    <property type="project" value="TreeGrafter"/>
</dbReference>
<dbReference type="InterPro" id="IPR013766">
    <property type="entry name" value="Thioredoxin_domain"/>
</dbReference>
<dbReference type="PROSITE" id="PS51352">
    <property type="entry name" value="THIOREDOXIN_2"/>
    <property type="match status" value="1"/>
</dbReference>
<evidence type="ECO:0000256" key="3">
    <source>
        <dbReference type="ARBA" id="ARBA00022729"/>
    </source>
</evidence>
<dbReference type="AlphaFoldDB" id="A0A1S0UKL2"/>
<evidence type="ECO:0000313" key="12">
    <source>
        <dbReference type="EMBL" id="EJD75334.1"/>
    </source>
</evidence>
<dbReference type="InterPro" id="IPR036249">
    <property type="entry name" value="Thioredoxin-like_sf"/>
</dbReference>
<dbReference type="GeneID" id="9948744"/>
<keyword evidence="2 8" id="KW-0285">Flavoprotein</keyword>
<reference evidence="12" key="1">
    <citation type="submission" date="2012-04" db="EMBL/GenBank/DDBJ databases">
        <title>The Genome Sequence of Loa loa.</title>
        <authorList>
            <consortium name="The Broad Institute Genome Sequencing Platform"/>
            <consortium name="Broad Institute Genome Sequencing Center for Infectious Disease"/>
            <person name="Nutman T.B."/>
            <person name="Fink D.L."/>
            <person name="Russ C."/>
            <person name="Young S."/>
            <person name="Zeng Q."/>
            <person name="Gargeya S."/>
            <person name="Alvarado L."/>
            <person name="Berlin A."/>
            <person name="Chapman S.B."/>
            <person name="Chen Z."/>
            <person name="Freedman E."/>
            <person name="Gellesch M."/>
            <person name="Goldberg J."/>
            <person name="Griggs A."/>
            <person name="Gujja S."/>
            <person name="Heilman E.R."/>
            <person name="Heiman D."/>
            <person name="Howarth C."/>
            <person name="Mehta T."/>
            <person name="Neiman D."/>
            <person name="Pearson M."/>
            <person name="Roberts A."/>
            <person name="Saif S."/>
            <person name="Shea T."/>
            <person name="Shenoy N."/>
            <person name="Sisk P."/>
            <person name="Stolte C."/>
            <person name="Sykes S."/>
            <person name="White J."/>
            <person name="Yandava C."/>
            <person name="Haas B."/>
            <person name="Henn M.R."/>
            <person name="Nusbaum C."/>
            <person name="Birren B."/>
        </authorList>
    </citation>
    <scope>NUCLEOTIDE SEQUENCE [LARGE SCALE GENOMIC DNA]</scope>
</reference>
<keyword evidence="7" id="KW-0325">Glycoprotein</keyword>
<dbReference type="OMA" id="PERKHCP"/>
<evidence type="ECO:0000256" key="8">
    <source>
        <dbReference type="RuleBase" id="RU371123"/>
    </source>
</evidence>
<keyword evidence="6" id="KW-1015">Disulfide bond</keyword>
<organism evidence="12">
    <name type="scientific">Loa loa</name>
    <name type="common">Eye worm</name>
    <name type="synonym">Filaria loa</name>
    <dbReference type="NCBI Taxonomy" id="7209"/>
    <lineage>
        <taxon>Eukaryota</taxon>
        <taxon>Metazoa</taxon>
        <taxon>Ecdysozoa</taxon>
        <taxon>Nematoda</taxon>
        <taxon>Chromadorea</taxon>
        <taxon>Rhabditida</taxon>
        <taxon>Spirurina</taxon>
        <taxon>Spiruromorpha</taxon>
        <taxon>Filarioidea</taxon>
        <taxon>Onchocercidae</taxon>
        <taxon>Loa</taxon>
    </lineage>
</organism>
<dbReference type="InParanoid" id="A0A1S0UKL2"/>
<feature type="signal peptide" evidence="9">
    <location>
        <begin position="1"/>
        <end position="19"/>
    </location>
</feature>
<dbReference type="FunCoup" id="A0A1S0UKL2">
    <property type="interactions" value="12"/>
</dbReference>
<evidence type="ECO:0000256" key="7">
    <source>
        <dbReference type="ARBA" id="ARBA00023180"/>
    </source>
</evidence>
<dbReference type="PROSITE" id="PS51324">
    <property type="entry name" value="ERV_ALR"/>
    <property type="match status" value="1"/>
</dbReference>
<gene>
    <name evidence="12" type="ORF">LOAG_17496</name>
</gene>
<keyword evidence="4 8" id="KW-0274">FAD</keyword>
<dbReference type="CTD" id="9948744"/>
<evidence type="ECO:0000256" key="1">
    <source>
        <dbReference type="ARBA" id="ARBA00001974"/>
    </source>
</evidence>
<dbReference type="Gene3D" id="1.20.120.1960">
    <property type="entry name" value="QSOX sulfhydryl oxidase domain"/>
    <property type="match status" value="1"/>
</dbReference>
<dbReference type="SUPFAM" id="SSF69000">
    <property type="entry name" value="FAD-dependent thiol oxidase"/>
    <property type="match status" value="2"/>
</dbReference>
<dbReference type="PANTHER" id="PTHR22897:SF8">
    <property type="entry name" value="SULFHYDRYL OXIDASE"/>
    <property type="match status" value="1"/>
</dbReference>
<dbReference type="InterPro" id="IPR039798">
    <property type="entry name" value="Sulfhydryl_oxidase"/>
</dbReference>
<comment type="cofactor">
    <cofactor evidence="1 8">
        <name>FAD</name>
        <dbReference type="ChEBI" id="CHEBI:57692"/>
    </cofactor>
</comment>
<feature type="domain" description="ERV/ALR sulfhydryl oxidase" evidence="10">
    <location>
        <begin position="422"/>
        <end position="582"/>
    </location>
</feature>
<comment type="catalytic activity">
    <reaction evidence="8">
        <text>2 R'C(R)SH + O2 = R'C(R)S-S(R)CR' + H2O2</text>
        <dbReference type="Rhea" id="RHEA:17357"/>
        <dbReference type="ChEBI" id="CHEBI:15379"/>
        <dbReference type="ChEBI" id="CHEBI:16240"/>
        <dbReference type="ChEBI" id="CHEBI:16520"/>
        <dbReference type="ChEBI" id="CHEBI:17412"/>
        <dbReference type="EC" id="1.8.3.2"/>
    </reaction>
</comment>
<dbReference type="Gene3D" id="1.20.120.310">
    <property type="entry name" value="ERV/ALR sulfhydryl oxidase domain"/>
    <property type="match status" value="2"/>
</dbReference>
<dbReference type="GO" id="GO:0005615">
    <property type="term" value="C:extracellular space"/>
    <property type="evidence" value="ECO:0007669"/>
    <property type="project" value="TreeGrafter"/>
</dbReference>
<protein>
    <recommendedName>
        <fullName evidence="8">Sulfhydryl oxidase</fullName>
        <ecNumber evidence="8">1.8.3.2</ecNumber>
    </recommendedName>
</protein>
<dbReference type="EC" id="1.8.3.2" evidence="8"/>
<dbReference type="GO" id="GO:0003756">
    <property type="term" value="F:protein disulfide isomerase activity"/>
    <property type="evidence" value="ECO:0007669"/>
    <property type="project" value="TreeGrafter"/>
</dbReference>
<evidence type="ECO:0000256" key="2">
    <source>
        <dbReference type="ARBA" id="ARBA00022630"/>
    </source>
</evidence>
<name>A0A1S0UKL2_LOALO</name>
<dbReference type="PANTHER" id="PTHR22897">
    <property type="entry name" value="QUIESCIN Q6-RELATED SULFHYDRYL OXIDASE"/>
    <property type="match status" value="1"/>
</dbReference>
<dbReference type="Pfam" id="PF04777">
    <property type="entry name" value="Evr1_Alr"/>
    <property type="match status" value="2"/>
</dbReference>
<dbReference type="Pfam" id="PF00085">
    <property type="entry name" value="Thioredoxin"/>
    <property type="match status" value="1"/>
</dbReference>
<dbReference type="GO" id="GO:0006457">
    <property type="term" value="P:protein folding"/>
    <property type="evidence" value="ECO:0007669"/>
    <property type="project" value="TreeGrafter"/>
</dbReference>
<evidence type="ECO:0000256" key="9">
    <source>
        <dbReference type="SAM" id="SignalP"/>
    </source>
</evidence>
<dbReference type="Gene3D" id="3.40.30.10">
    <property type="entry name" value="Glutaredoxin"/>
    <property type="match status" value="2"/>
</dbReference>
<dbReference type="GO" id="GO:0016971">
    <property type="term" value="F:flavin-dependent sulfhydryl oxidase activity"/>
    <property type="evidence" value="ECO:0007669"/>
    <property type="project" value="InterPro"/>
</dbReference>
<dbReference type="RefSeq" id="XP_020306205.1">
    <property type="nucleotide sequence ID" value="XM_020450158.1"/>
</dbReference>
<accession>A0A1S0UKL2</accession>
<feature type="domain" description="Thioredoxin" evidence="11">
    <location>
        <begin position="24"/>
        <end position="158"/>
    </location>
</feature>
<dbReference type="SUPFAM" id="SSF52833">
    <property type="entry name" value="Thioredoxin-like"/>
    <property type="match status" value="1"/>
</dbReference>
<dbReference type="InterPro" id="IPR042568">
    <property type="entry name" value="QSOX_FAD-bd_sf"/>
</dbReference>
<dbReference type="EMBL" id="JH712148">
    <property type="protein sequence ID" value="EJD75334.1"/>
    <property type="molecule type" value="Genomic_DNA"/>
</dbReference>
<evidence type="ECO:0000256" key="6">
    <source>
        <dbReference type="ARBA" id="ARBA00023157"/>
    </source>
</evidence>
<dbReference type="InterPro" id="IPR017905">
    <property type="entry name" value="ERV/ALR_sulphydryl_oxidase"/>
</dbReference>
<evidence type="ECO:0000256" key="5">
    <source>
        <dbReference type="ARBA" id="ARBA00023002"/>
    </source>
</evidence>
<dbReference type="OrthoDB" id="59470at2759"/>
<evidence type="ECO:0000259" key="10">
    <source>
        <dbReference type="PROSITE" id="PS51324"/>
    </source>
</evidence>
<dbReference type="InterPro" id="IPR036774">
    <property type="entry name" value="ERV/ALR_sulphydryl_oxid_sf"/>
</dbReference>
<keyword evidence="3 9" id="KW-0732">Signal</keyword>